<dbReference type="KEGG" id="suam:BOO69_07365"/>
<evidence type="ECO:0000313" key="4">
    <source>
        <dbReference type="Proteomes" id="UP000181897"/>
    </source>
</evidence>
<evidence type="ECO:0000256" key="1">
    <source>
        <dbReference type="ARBA" id="ARBA00023172"/>
    </source>
</evidence>
<feature type="compositionally biased region" description="Polar residues" evidence="2">
    <location>
        <begin position="280"/>
        <end position="290"/>
    </location>
</feature>
<evidence type="ECO:0008006" key="5">
    <source>
        <dbReference type="Google" id="ProtNLM"/>
    </source>
</evidence>
<accession>A0A1J0WGE6</accession>
<dbReference type="Proteomes" id="UP000181897">
    <property type="component" value="Chromosome"/>
</dbReference>
<name>A0A1J0WGE6_9RHOB</name>
<evidence type="ECO:0000256" key="2">
    <source>
        <dbReference type="SAM" id="MobiDB-lite"/>
    </source>
</evidence>
<organism evidence="3 4">
    <name type="scientific">Sulfitobacter alexandrii</name>
    <dbReference type="NCBI Taxonomy" id="1917485"/>
    <lineage>
        <taxon>Bacteria</taxon>
        <taxon>Pseudomonadati</taxon>
        <taxon>Pseudomonadota</taxon>
        <taxon>Alphaproteobacteria</taxon>
        <taxon>Rhodobacterales</taxon>
        <taxon>Roseobacteraceae</taxon>
        <taxon>Sulfitobacter</taxon>
    </lineage>
</organism>
<protein>
    <recommendedName>
        <fullName evidence="5">Tyr recombinase domain-containing protein</fullName>
    </recommendedName>
</protein>
<dbReference type="Gene3D" id="1.10.443.10">
    <property type="entry name" value="Intergrase catalytic core"/>
    <property type="match status" value="1"/>
</dbReference>
<keyword evidence="1" id="KW-0233">DNA recombination</keyword>
<sequence>MARSRSFPPHLEIRRNGYYWRRRIPSAFNGVDRMAIGGGGSDIWTPSSKLLLCFSLRTNLPFNAKMLARRLTEMSDLLFAANAEMTMAIAPETQVQMLENLARFEIEAFEHARAIAAPRSAEMAAIDLQREEVLQSTLCQALYLGDREVARAPLRHVASQLGLSIAEDCEDWTRLAYEATKVLLDISKERHKRQQGFYEQPTPVFQRAISTDVTHHRPATLTSPQGSSVAPASFASTAVAQNRVMPSADAPIATAPEPLTHRVQLEEPSFEKAPAAPVSKDSQADQTEDLSSTPLVIPADLDAPDGYSAQQWQDARILARPPKIYIDRKLLTDETRAALEKKRGITLREAIVLHFELISLGYVAPFDTPKKRMRIDPDIRSKPVEDRLNEDHKGKFRFALNFWLGVLGDVPVDEISFDEVNDALETMWRVPKNHGRSSAEREKYSMIELIEVADAKQAKADREIAAAKDRGASAEEIDKLISTKHVKRLRVDTYLKHGRVPRAIGETLFALQIIDHDPFSICNWTTEEVEQLKSTEGAHARRAWDDRLCDLFHTPIFQEPLEDVGDPMFWAPLIARHMGMRMEECLQLGPDDFGFDKGIAYLRIERTIINGTKTLSSERDLPVHPQLLSLGLLKLVNLRKKQGHIRLFPCLTGGVQKGTFSANFSKRFGYYRKTNGCYWAGLDFHSLRTTFHTDLLTDDKSDAVRCRLMGHVPKDEGAASYAQSLGIQTLFDRLQSVQVDISMIRKPFGPDDREIGSRAAEHGLRVVS</sequence>
<proteinExistence type="predicted"/>
<dbReference type="InterPro" id="IPR011010">
    <property type="entry name" value="DNA_brk_join_enz"/>
</dbReference>
<dbReference type="AlphaFoldDB" id="A0A1J0WGE6"/>
<dbReference type="STRING" id="1917485.BOO69_07365"/>
<reference evidence="3 4" key="1">
    <citation type="submission" date="2016-11" db="EMBL/GenBank/DDBJ databases">
        <title>Complete genome sequence of Sulfitobacter sp. AM1-D1, a toxic bacteria associated with marine dinoflagellate Alexandrium minutum in East China Sea.</title>
        <authorList>
            <person name="Yang Q."/>
            <person name="Zhang X."/>
            <person name="Tian X."/>
        </authorList>
    </citation>
    <scope>NUCLEOTIDE SEQUENCE [LARGE SCALE GENOMIC DNA]</scope>
    <source>
        <strain evidence="3 4">AM1-D1</strain>
    </source>
</reference>
<dbReference type="InterPro" id="IPR013762">
    <property type="entry name" value="Integrase-like_cat_sf"/>
</dbReference>
<evidence type="ECO:0000313" key="3">
    <source>
        <dbReference type="EMBL" id="APE43256.1"/>
    </source>
</evidence>
<dbReference type="GO" id="GO:0003677">
    <property type="term" value="F:DNA binding"/>
    <property type="evidence" value="ECO:0007669"/>
    <property type="project" value="InterPro"/>
</dbReference>
<dbReference type="EMBL" id="CP018076">
    <property type="protein sequence ID" value="APE43256.1"/>
    <property type="molecule type" value="Genomic_DNA"/>
</dbReference>
<dbReference type="GO" id="GO:0006310">
    <property type="term" value="P:DNA recombination"/>
    <property type="evidence" value="ECO:0007669"/>
    <property type="project" value="UniProtKB-KW"/>
</dbReference>
<dbReference type="SUPFAM" id="SSF56349">
    <property type="entry name" value="DNA breaking-rejoining enzymes"/>
    <property type="match status" value="1"/>
</dbReference>
<gene>
    <name evidence="3" type="ORF">BOO69_07365</name>
</gene>
<feature type="region of interest" description="Disordered" evidence="2">
    <location>
        <begin position="268"/>
        <end position="290"/>
    </location>
</feature>
<keyword evidence="4" id="KW-1185">Reference proteome</keyword>
<dbReference type="GO" id="GO:0015074">
    <property type="term" value="P:DNA integration"/>
    <property type="evidence" value="ECO:0007669"/>
    <property type="project" value="InterPro"/>
</dbReference>